<dbReference type="PROSITE" id="PS51257">
    <property type="entry name" value="PROKAR_LIPOPROTEIN"/>
    <property type="match status" value="1"/>
</dbReference>
<protein>
    <recommendedName>
        <fullName evidence="5">Lipoprotein</fullName>
    </recommendedName>
</protein>
<dbReference type="PATRIC" id="fig|993692.3.peg.255"/>
<accession>A0A0R2LP91</accession>
<name>A0A0R2LP91_9LACO</name>
<organism evidence="3 4">
    <name type="scientific">Companilactobacillus kimchiensis</name>
    <dbReference type="NCBI Taxonomy" id="993692"/>
    <lineage>
        <taxon>Bacteria</taxon>
        <taxon>Bacillati</taxon>
        <taxon>Bacillota</taxon>
        <taxon>Bacilli</taxon>
        <taxon>Lactobacillales</taxon>
        <taxon>Lactobacillaceae</taxon>
        <taxon>Companilactobacillus</taxon>
    </lineage>
</organism>
<keyword evidence="2" id="KW-0732">Signal</keyword>
<evidence type="ECO:0000313" key="3">
    <source>
        <dbReference type="EMBL" id="KRO00925.1"/>
    </source>
</evidence>
<dbReference type="STRING" id="993692.IV57_GL000251"/>
<feature type="region of interest" description="Disordered" evidence="1">
    <location>
        <begin position="23"/>
        <end position="54"/>
    </location>
</feature>
<feature type="chain" id="PRO_5039101561" description="Lipoprotein" evidence="2">
    <location>
        <begin position="22"/>
        <end position="170"/>
    </location>
</feature>
<comment type="caution">
    <text evidence="3">The sequence shown here is derived from an EMBL/GenBank/DDBJ whole genome shotgun (WGS) entry which is preliminary data.</text>
</comment>
<dbReference type="OrthoDB" id="2299142at2"/>
<proteinExistence type="predicted"/>
<dbReference type="Proteomes" id="UP000051006">
    <property type="component" value="Unassembled WGS sequence"/>
</dbReference>
<feature type="signal peptide" evidence="2">
    <location>
        <begin position="1"/>
        <end position="21"/>
    </location>
</feature>
<sequence>MKTKNLTLAGLTILLASSLVACSNGESSNSESKDTVKTEKKEKKTTVQKNQLGLTKSQNDKFNSSLIDGLNEDQGYASSGDDSYSWAQYIDTLVYDNNRGLIIKVTSDFTNFSEKDKNTIAGNAVGLAEAQLAIMGKNDSGTKTIHSNVYMENTKLGSSKFSNPREFKWK</sequence>
<dbReference type="EMBL" id="JQCF01000001">
    <property type="protein sequence ID" value="KRO00925.1"/>
    <property type="molecule type" value="Genomic_DNA"/>
</dbReference>
<gene>
    <name evidence="3" type="ORF">IV57_GL000251</name>
</gene>
<evidence type="ECO:0008006" key="5">
    <source>
        <dbReference type="Google" id="ProtNLM"/>
    </source>
</evidence>
<evidence type="ECO:0000313" key="4">
    <source>
        <dbReference type="Proteomes" id="UP000051006"/>
    </source>
</evidence>
<feature type="compositionally biased region" description="Basic and acidic residues" evidence="1">
    <location>
        <begin position="31"/>
        <end position="45"/>
    </location>
</feature>
<keyword evidence="4" id="KW-1185">Reference proteome</keyword>
<reference evidence="3 4" key="1">
    <citation type="journal article" date="2015" name="Genome Announc.">
        <title>Expanding the biotechnology potential of lactobacilli through comparative genomics of 213 strains and associated genera.</title>
        <authorList>
            <person name="Sun Z."/>
            <person name="Harris H.M."/>
            <person name="McCann A."/>
            <person name="Guo C."/>
            <person name="Argimon S."/>
            <person name="Zhang W."/>
            <person name="Yang X."/>
            <person name="Jeffery I.B."/>
            <person name="Cooney J.C."/>
            <person name="Kagawa T.F."/>
            <person name="Liu W."/>
            <person name="Song Y."/>
            <person name="Salvetti E."/>
            <person name="Wrobel A."/>
            <person name="Rasinkangas P."/>
            <person name="Parkhill J."/>
            <person name="Rea M.C."/>
            <person name="O'Sullivan O."/>
            <person name="Ritari J."/>
            <person name="Douillard F.P."/>
            <person name="Paul Ross R."/>
            <person name="Yang R."/>
            <person name="Briner A.E."/>
            <person name="Felis G.E."/>
            <person name="de Vos W.M."/>
            <person name="Barrangou R."/>
            <person name="Klaenhammer T.R."/>
            <person name="Caufield P.W."/>
            <person name="Cui Y."/>
            <person name="Zhang H."/>
            <person name="O'Toole P.W."/>
        </authorList>
    </citation>
    <scope>NUCLEOTIDE SEQUENCE [LARGE SCALE GENOMIC DNA]</scope>
    <source>
        <strain evidence="3 4">DSM 24716</strain>
    </source>
</reference>
<dbReference type="AlphaFoldDB" id="A0A0R2LP91"/>
<evidence type="ECO:0000256" key="1">
    <source>
        <dbReference type="SAM" id="MobiDB-lite"/>
    </source>
</evidence>
<evidence type="ECO:0000256" key="2">
    <source>
        <dbReference type="SAM" id="SignalP"/>
    </source>
</evidence>
<dbReference type="RefSeq" id="WP_057879660.1">
    <property type="nucleotide sequence ID" value="NZ_JQCF01000001.1"/>
</dbReference>